<feature type="compositionally biased region" description="Basic and acidic residues" evidence="3">
    <location>
        <begin position="601"/>
        <end position="613"/>
    </location>
</feature>
<evidence type="ECO:0000313" key="5">
    <source>
        <dbReference type="EMBL" id="ATY86352.1"/>
    </source>
</evidence>
<feature type="transmembrane region" description="Helical" evidence="4">
    <location>
        <begin position="496"/>
        <end position="515"/>
    </location>
</feature>
<feature type="compositionally biased region" description="Low complexity" evidence="3">
    <location>
        <begin position="51"/>
        <end position="64"/>
    </location>
</feature>
<protein>
    <submittedName>
        <fullName evidence="5">Spore germination protein</fullName>
    </submittedName>
</protein>
<organism evidence="5 6">
    <name type="scientific">Kyrpidia spormannii</name>
    <dbReference type="NCBI Taxonomy" id="2055160"/>
    <lineage>
        <taxon>Bacteria</taxon>
        <taxon>Bacillati</taxon>
        <taxon>Bacillota</taxon>
        <taxon>Bacilli</taxon>
        <taxon>Bacillales</taxon>
        <taxon>Alicyclobacillaceae</taxon>
        <taxon>Kyrpidia</taxon>
    </lineage>
</organism>
<gene>
    <name evidence="5" type="ORF">CVV65_01340</name>
</gene>
<feature type="compositionally biased region" description="Low complexity" evidence="3">
    <location>
        <begin position="72"/>
        <end position="81"/>
    </location>
</feature>
<dbReference type="PANTHER" id="PTHR22550:SF5">
    <property type="entry name" value="LEUCINE ZIPPER PROTEIN 4"/>
    <property type="match status" value="1"/>
</dbReference>
<feature type="region of interest" description="Disordered" evidence="3">
    <location>
        <begin position="1"/>
        <end position="81"/>
    </location>
</feature>
<evidence type="ECO:0000256" key="3">
    <source>
        <dbReference type="SAM" id="MobiDB-lite"/>
    </source>
</evidence>
<evidence type="ECO:0000256" key="4">
    <source>
        <dbReference type="SAM" id="Phobius"/>
    </source>
</evidence>
<keyword evidence="4" id="KW-1133">Transmembrane helix</keyword>
<proteinExistence type="inferred from homology"/>
<evidence type="ECO:0000256" key="1">
    <source>
        <dbReference type="ARBA" id="ARBA00005278"/>
    </source>
</evidence>
<name>A0A2K8NDN1_9BACL</name>
<dbReference type="Pfam" id="PF03323">
    <property type="entry name" value="GerA"/>
    <property type="match status" value="1"/>
</dbReference>
<feature type="transmembrane region" description="Helical" evidence="4">
    <location>
        <begin position="441"/>
        <end position="461"/>
    </location>
</feature>
<evidence type="ECO:0000256" key="2">
    <source>
        <dbReference type="ARBA" id="ARBA00023136"/>
    </source>
</evidence>
<dbReference type="GO" id="GO:0009847">
    <property type="term" value="P:spore germination"/>
    <property type="evidence" value="ECO:0007669"/>
    <property type="project" value="InterPro"/>
</dbReference>
<comment type="similarity">
    <text evidence="1">Belongs to the GerABKA family.</text>
</comment>
<dbReference type="InterPro" id="IPR004995">
    <property type="entry name" value="Spore_Ger"/>
</dbReference>
<dbReference type="KEGG" id="kyr:CVV65_01340"/>
<dbReference type="InterPro" id="IPR050768">
    <property type="entry name" value="UPF0353/GerABKA_families"/>
</dbReference>
<accession>A0A2K8NDN1</accession>
<dbReference type="RefSeq" id="WP_100669091.1">
    <property type="nucleotide sequence ID" value="NZ_CP024955.1"/>
</dbReference>
<dbReference type="GO" id="GO:0016020">
    <property type="term" value="C:membrane"/>
    <property type="evidence" value="ECO:0007669"/>
    <property type="project" value="InterPro"/>
</dbReference>
<dbReference type="AlphaFoldDB" id="A0A2K8NDN1"/>
<keyword evidence="2 4" id="KW-0472">Membrane</keyword>
<reference evidence="6" key="1">
    <citation type="submission" date="2017-11" db="EMBL/GenBank/DDBJ databases">
        <title>Complete Genome Sequence of Kyrpidia sp. Strain EA-1, a thermophilic, hydrogen-oxidizing Bacterium, isolated from the Azores.</title>
        <authorList>
            <person name="Reiner J.E."/>
            <person name="Lapp C.J."/>
            <person name="Bunk B."/>
            <person name="Gescher J."/>
        </authorList>
    </citation>
    <scope>NUCLEOTIDE SEQUENCE [LARGE SCALE GENOMIC DNA]</scope>
    <source>
        <strain evidence="6">EA-1</strain>
    </source>
</reference>
<keyword evidence="4" id="KW-0812">Transmembrane</keyword>
<evidence type="ECO:0000313" key="6">
    <source>
        <dbReference type="Proteomes" id="UP000231932"/>
    </source>
</evidence>
<feature type="transmembrane region" description="Helical" evidence="4">
    <location>
        <begin position="467"/>
        <end position="489"/>
    </location>
</feature>
<sequence length="613" mass="66643">MSNTSDQEGSKKGWGPAKSRRKDGSFRHPLPLLGRGRAARSPGPQASARGQGSESPDTGSSSGGDRSEDRSSQSAASKSAGSLLRDVSGVVQWMRDTLGQSDDFVVRGFSVFGRFPAALFFFSAMVELTVVNEDILRPLMAGPAHPRDRKLSPPELKKILLNETIYHCETQLEPDPQKVQEAVLRGETAIVVEGMDEAILIDTRTIEKRSVDQPETEQVIRGARDGFIELISTNISLLRYRLQTPDFRVKMIQLGRESKIKTAVCYIEGVVNPELVKEVWERMSKITIDAVEAAGYIEQLIEDHHTSPFPQVQNTERPDKAVASLLEGRVVILTDGTPFALIVPAVFAQFLQTIDDYSERFLMASMVRTIRFVALIFSLIFPSLYVSLISYNPELIPTRFAVAVAGGRAGVPFPAVIEVLIMEIAIEVLREATIRMPEQVGGALSIVGALVIGQAAVSAGFASPITVVVVALTTIGSFATPAYSAAVALRMLRFPLTILAGMFGLYGVMIGLIAISNHLLSLRSFGVPYFSPLVPTDWQGIKDTLLRSPLWTLTKRPAHLFTRNPTRVGKKTIQAMMRPTGSPLQPSKYVKKEGGAGAGSKADHHNPSDGGGH</sequence>
<dbReference type="PANTHER" id="PTHR22550">
    <property type="entry name" value="SPORE GERMINATION PROTEIN"/>
    <property type="match status" value="1"/>
</dbReference>
<dbReference type="Proteomes" id="UP000231932">
    <property type="component" value="Chromosome"/>
</dbReference>
<keyword evidence="6" id="KW-1185">Reference proteome</keyword>
<dbReference type="OrthoDB" id="9772630at2"/>
<feature type="transmembrane region" description="Helical" evidence="4">
    <location>
        <begin position="372"/>
        <end position="391"/>
    </location>
</feature>
<dbReference type="EMBL" id="CP024955">
    <property type="protein sequence ID" value="ATY86352.1"/>
    <property type="molecule type" value="Genomic_DNA"/>
</dbReference>
<feature type="region of interest" description="Disordered" evidence="3">
    <location>
        <begin position="577"/>
        <end position="613"/>
    </location>
</feature>